<proteinExistence type="predicted"/>
<keyword evidence="1" id="KW-1133">Transmembrane helix</keyword>
<organism evidence="2 3">
    <name type="scientific">Sus scrofa</name>
    <name type="common">Pig</name>
    <dbReference type="NCBI Taxonomy" id="9823"/>
    <lineage>
        <taxon>Eukaryota</taxon>
        <taxon>Metazoa</taxon>
        <taxon>Chordata</taxon>
        <taxon>Craniata</taxon>
        <taxon>Vertebrata</taxon>
        <taxon>Euteleostomi</taxon>
        <taxon>Mammalia</taxon>
        <taxon>Eutheria</taxon>
        <taxon>Laurasiatheria</taxon>
        <taxon>Artiodactyla</taxon>
        <taxon>Suina</taxon>
        <taxon>Suidae</taxon>
        <taxon>Sus</taxon>
    </lineage>
</organism>
<keyword evidence="1" id="KW-0472">Membrane</keyword>
<dbReference type="Proteomes" id="UP000694723">
    <property type="component" value="Unplaced"/>
</dbReference>
<dbReference type="AlphaFoldDB" id="A0A8D0K931"/>
<protein>
    <submittedName>
        <fullName evidence="2">Uncharacterized protein</fullName>
    </submittedName>
</protein>
<dbReference type="Ensembl" id="ENSSSCT00060036258.1">
    <property type="protein sequence ID" value="ENSSSCP00060015425.1"/>
    <property type="gene ID" value="ENSSSCG00060026783.1"/>
</dbReference>
<evidence type="ECO:0000256" key="1">
    <source>
        <dbReference type="SAM" id="Phobius"/>
    </source>
</evidence>
<evidence type="ECO:0000313" key="3">
    <source>
        <dbReference type="Proteomes" id="UP000694723"/>
    </source>
</evidence>
<feature type="transmembrane region" description="Helical" evidence="1">
    <location>
        <begin position="127"/>
        <end position="149"/>
    </location>
</feature>
<keyword evidence="1" id="KW-0812">Transmembrane</keyword>
<evidence type="ECO:0000313" key="2">
    <source>
        <dbReference type="Ensembl" id="ENSSSCP00060015425.1"/>
    </source>
</evidence>
<feature type="transmembrane region" description="Helical" evidence="1">
    <location>
        <begin position="209"/>
        <end position="229"/>
    </location>
</feature>
<accession>A0A8D0K931</accession>
<sequence>MSRSGIAGSNGSSMFSFLRNRHTVFHSGFTNLQSHQQCTRVPFSPHHLLFVDFWMKAILVGVRWYLIVVLICISLIMSDVEHLFMCFLAICMSSLGNCLFRSSAHFLMGLFDFWYGATEVVYKFWRLYPYSLAKIFSHSVGCLFVLFRVSCAVQKLLSLIRSHLFIFVFIVNTLRGGSEKMLLSCMSESVWPTFSSKSFIVSGLISRSLIYFLCTLLGSVLTSFFSMWLSSFPSTTY</sequence>
<name>A0A8D0K931_PIG</name>
<reference evidence="2" key="1">
    <citation type="submission" date="2025-08" db="UniProtKB">
        <authorList>
            <consortium name="Ensembl"/>
        </authorList>
    </citation>
    <scope>IDENTIFICATION</scope>
</reference>
<feature type="transmembrane region" description="Helical" evidence="1">
    <location>
        <begin position="83"/>
        <end position="107"/>
    </location>
</feature>
<feature type="transmembrane region" description="Helical" evidence="1">
    <location>
        <begin position="53"/>
        <end position="76"/>
    </location>
</feature>